<name>A0A2B4S8D6_STYPI</name>
<dbReference type="InterPro" id="IPR050525">
    <property type="entry name" value="ECM_Assembly_Org"/>
</dbReference>
<feature type="compositionally biased region" description="Basic and acidic residues" evidence="9">
    <location>
        <begin position="167"/>
        <end position="178"/>
    </location>
</feature>
<organism evidence="11 12">
    <name type="scientific">Stylophora pistillata</name>
    <name type="common">Smooth cauliflower coral</name>
    <dbReference type="NCBI Taxonomy" id="50429"/>
    <lineage>
        <taxon>Eukaryota</taxon>
        <taxon>Metazoa</taxon>
        <taxon>Cnidaria</taxon>
        <taxon>Anthozoa</taxon>
        <taxon>Hexacorallia</taxon>
        <taxon>Scleractinia</taxon>
        <taxon>Astrocoeniina</taxon>
        <taxon>Pocilloporidae</taxon>
        <taxon>Stylophora</taxon>
    </lineage>
</organism>
<keyword evidence="7" id="KW-0143">Chaperone</keyword>
<dbReference type="InterPro" id="IPR007745">
    <property type="entry name" value="Cyt_c_oxidase_Cu-chaperone"/>
</dbReference>
<dbReference type="InterPro" id="IPR036465">
    <property type="entry name" value="vWFA_dom_sf"/>
</dbReference>
<proteinExistence type="inferred from homology"/>
<dbReference type="PRINTS" id="PR00453">
    <property type="entry name" value="VWFADOMAIN"/>
</dbReference>
<dbReference type="GO" id="GO:0005758">
    <property type="term" value="C:mitochondrial intermembrane space"/>
    <property type="evidence" value="ECO:0007669"/>
    <property type="project" value="UniProtKB-SubCell"/>
</dbReference>
<evidence type="ECO:0000313" key="12">
    <source>
        <dbReference type="Proteomes" id="UP000225706"/>
    </source>
</evidence>
<feature type="binding site" evidence="8">
    <location>
        <position position="29"/>
    </location>
    <ligand>
        <name>Cu cation</name>
        <dbReference type="ChEBI" id="CHEBI:23378"/>
    </ligand>
</feature>
<dbReference type="AlphaFoldDB" id="A0A2B4S8D6"/>
<reference evidence="12" key="1">
    <citation type="journal article" date="2017" name="bioRxiv">
        <title>Comparative analysis of the genomes of Stylophora pistillata and Acropora digitifera provides evidence for extensive differences between species of corals.</title>
        <authorList>
            <person name="Voolstra C.R."/>
            <person name="Li Y."/>
            <person name="Liew Y.J."/>
            <person name="Baumgarten S."/>
            <person name="Zoccola D."/>
            <person name="Flot J.-F."/>
            <person name="Tambutte S."/>
            <person name="Allemand D."/>
            <person name="Aranda M."/>
        </authorList>
    </citation>
    <scope>NUCLEOTIDE SEQUENCE [LARGE SCALE GENOMIC DNA]</scope>
</reference>
<keyword evidence="6" id="KW-1015">Disulfide bond</keyword>
<dbReference type="InterPro" id="IPR002035">
    <property type="entry name" value="VWF_A"/>
</dbReference>
<evidence type="ECO:0000256" key="5">
    <source>
        <dbReference type="ARBA" id="ARBA00023128"/>
    </source>
</evidence>
<dbReference type="PANTHER" id="PTHR24020">
    <property type="entry name" value="COLLAGEN ALPHA"/>
    <property type="match status" value="1"/>
</dbReference>
<dbReference type="OrthoDB" id="10256829at2759"/>
<feature type="region of interest" description="Disordered" evidence="9">
    <location>
        <begin position="148"/>
        <end position="199"/>
    </location>
</feature>
<dbReference type="SMART" id="SM00327">
    <property type="entry name" value="VWA"/>
    <property type="match status" value="1"/>
</dbReference>
<evidence type="ECO:0000256" key="6">
    <source>
        <dbReference type="ARBA" id="ARBA00023157"/>
    </source>
</evidence>
<keyword evidence="12" id="KW-1185">Reference proteome</keyword>
<evidence type="ECO:0000259" key="10">
    <source>
        <dbReference type="PROSITE" id="PS50234"/>
    </source>
</evidence>
<dbReference type="Pfam" id="PF00092">
    <property type="entry name" value="VWA"/>
    <property type="match status" value="1"/>
</dbReference>
<dbReference type="Gene3D" id="3.40.50.410">
    <property type="entry name" value="von Willebrand factor, type A domain"/>
    <property type="match status" value="1"/>
</dbReference>
<dbReference type="Gene3D" id="1.10.287.1130">
    <property type="entry name" value="CytochromE C oxidase copper chaperone"/>
    <property type="match status" value="1"/>
</dbReference>
<keyword evidence="11" id="KW-0472">Membrane</keyword>
<evidence type="ECO:0000256" key="3">
    <source>
        <dbReference type="ARBA" id="ARBA00022723"/>
    </source>
</evidence>
<dbReference type="GO" id="GO:0016531">
    <property type="term" value="F:copper chaperone activity"/>
    <property type="evidence" value="ECO:0007669"/>
    <property type="project" value="InterPro"/>
</dbReference>
<dbReference type="Proteomes" id="UP000225706">
    <property type="component" value="Unassembled WGS sequence"/>
</dbReference>
<sequence>MSGEAPITAAATQLEEKPQQGEKKKLRPCCACPETKKARDACIMENGINCNMEMVYFTEHCQFEITNIIHCKAEGTMRLLLLTALLFSLTLFKFGDGEESKEENVSDISLTREDHEIDDLKSFEDDDQPDDSAKDRWLAPELYDEIEKRSKRKNKSTPAPTGSPKGEGQEELPKKKNEGGGNKSNKNKTNKKNRPAKNKFTEKETPLWFEPLGCYKDYGPLAWKRPWLRDIATLYKNGRRIIDWRLDNFRDPIIRCAQAAQARGYPCFGVQFYGECWGSINACETYNSYGKSSNCIKGVGIYWANFVYKGRCGSAFGCCPDNAMPALGLKYKGCPDCTTAVNIVLIIDSSGSIGKKNFNIMRQILLKLVRHFSISDSYARVALVQYATTARTIFSFKKSQRRGILELQRRIWKMRYTRGRTKTGKALALAAKMLRTAKRFNRKIVKHYQEAIVFTDGVTDLSDAKRFKAAAPALKAISHVIACGVQGKGYNAKERKQQREELGKIASSEKDVIYKASFQKLLKRVDPIARLACPLNKNRKLV</sequence>
<protein>
    <submittedName>
        <fullName evidence="11">Transmembrane matrix receptor MUP-4</fullName>
    </submittedName>
</protein>
<dbReference type="InterPro" id="IPR009069">
    <property type="entry name" value="Cys_alpha_HP_mot_SF"/>
</dbReference>
<dbReference type="STRING" id="50429.A0A2B4S8D6"/>
<dbReference type="SUPFAM" id="SSF47072">
    <property type="entry name" value="Cysteine alpha-hairpin motif"/>
    <property type="match status" value="1"/>
</dbReference>
<dbReference type="PROSITE" id="PS50234">
    <property type="entry name" value="VWFA"/>
    <property type="match status" value="1"/>
</dbReference>
<keyword evidence="3 8" id="KW-0479">Metal-binding</keyword>
<dbReference type="GO" id="GO:0005507">
    <property type="term" value="F:copper ion binding"/>
    <property type="evidence" value="ECO:0007669"/>
    <property type="project" value="InterPro"/>
</dbReference>
<feature type="binding site" evidence="8">
    <location>
        <position position="30"/>
    </location>
    <ligand>
        <name>Cu cation</name>
        <dbReference type="ChEBI" id="CHEBI:23378"/>
    </ligand>
</feature>
<evidence type="ECO:0000256" key="9">
    <source>
        <dbReference type="SAM" id="MobiDB-lite"/>
    </source>
</evidence>
<dbReference type="CDD" id="cd01450">
    <property type="entry name" value="vWFA_subfamily_ECM"/>
    <property type="match status" value="1"/>
</dbReference>
<feature type="domain" description="VWFA" evidence="10">
    <location>
        <begin position="342"/>
        <end position="528"/>
    </location>
</feature>
<keyword evidence="4 8" id="KW-0186">Copper</keyword>
<keyword evidence="11" id="KW-0675">Receptor</keyword>
<accession>A0A2B4S8D6</accession>
<evidence type="ECO:0000256" key="7">
    <source>
        <dbReference type="ARBA" id="ARBA00023186"/>
    </source>
</evidence>
<dbReference type="SUPFAM" id="SSF53300">
    <property type="entry name" value="vWA-like"/>
    <property type="match status" value="1"/>
</dbReference>
<evidence type="ECO:0000256" key="8">
    <source>
        <dbReference type="PIRSR" id="PIRSR607745-1"/>
    </source>
</evidence>
<keyword evidence="5" id="KW-0496">Mitochondrion</keyword>
<dbReference type="PANTHER" id="PTHR24020:SF20">
    <property type="entry name" value="PH DOMAIN-CONTAINING PROTEIN"/>
    <property type="match status" value="1"/>
</dbReference>
<keyword evidence="11" id="KW-0812">Transmembrane</keyword>
<dbReference type="Pfam" id="PF05051">
    <property type="entry name" value="COX17"/>
    <property type="match status" value="1"/>
</dbReference>
<feature type="compositionally biased region" description="Basic residues" evidence="9">
    <location>
        <begin position="185"/>
        <end position="197"/>
    </location>
</feature>
<dbReference type="EMBL" id="LSMT01000167">
    <property type="protein sequence ID" value="PFX24792.1"/>
    <property type="molecule type" value="Genomic_DNA"/>
</dbReference>
<evidence type="ECO:0000256" key="4">
    <source>
        <dbReference type="ARBA" id="ARBA00023008"/>
    </source>
</evidence>
<comment type="caution">
    <text evidence="11">The sequence shown here is derived from an EMBL/GenBank/DDBJ whole genome shotgun (WGS) entry which is preliminary data.</text>
</comment>
<evidence type="ECO:0000256" key="2">
    <source>
        <dbReference type="ARBA" id="ARBA00009241"/>
    </source>
</evidence>
<comment type="similarity">
    <text evidence="2">Belongs to the COX17 family.</text>
</comment>
<evidence type="ECO:0000256" key="1">
    <source>
        <dbReference type="ARBA" id="ARBA00004569"/>
    </source>
</evidence>
<evidence type="ECO:0000313" key="11">
    <source>
        <dbReference type="EMBL" id="PFX24792.1"/>
    </source>
</evidence>
<gene>
    <name evidence="11" type="primary">mup-4</name>
    <name evidence="11" type="ORF">AWC38_SpisGene10601</name>
</gene>
<comment type="subcellular location">
    <subcellularLocation>
        <location evidence="1">Mitochondrion intermembrane space</location>
    </subcellularLocation>
</comment>